<evidence type="ECO:0000313" key="5">
    <source>
        <dbReference type="Proteomes" id="UP000478483"/>
    </source>
</evidence>
<dbReference type="EMBL" id="QSFP01000040">
    <property type="protein sequence ID" value="RHA61494.1"/>
    <property type="molecule type" value="Genomic_DNA"/>
</dbReference>
<dbReference type="Proteomes" id="UP000478483">
    <property type="component" value="Unassembled WGS sequence"/>
</dbReference>
<reference evidence="3 4" key="1">
    <citation type="submission" date="2018-08" db="EMBL/GenBank/DDBJ databases">
        <title>A genome reference for cultivated species of the human gut microbiota.</title>
        <authorList>
            <person name="Zou Y."/>
            <person name="Xue W."/>
            <person name="Luo G."/>
        </authorList>
    </citation>
    <scope>NUCLEOTIDE SEQUENCE [LARGE SCALE GENOMIC DNA]</scope>
    <source>
        <strain evidence="3 4">AM43-11</strain>
    </source>
</reference>
<dbReference type="Pfam" id="PF18813">
    <property type="entry name" value="PBECR4"/>
    <property type="match status" value="1"/>
</dbReference>
<dbReference type="RefSeq" id="WP_118413575.1">
    <property type="nucleotide sequence ID" value="NZ_QRPI01000036.1"/>
</dbReference>
<organism evidence="3 4">
    <name type="scientific">Roseburia intestinalis</name>
    <dbReference type="NCBI Taxonomy" id="166486"/>
    <lineage>
        <taxon>Bacteria</taxon>
        <taxon>Bacillati</taxon>
        <taxon>Bacillota</taxon>
        <taxon>Clostridia</taxon>
        <taxon>Lachnospirales</taxon>
        <taxon>Lachnospiraceae</taxon>
        <taxon>Roseburia</taxon>
    </lineage>
</organism>
<reference evidence="2 5" key="2">
    <citation type="journal article" date="2019" name="Nat. Med.">
        <title>A library of human gut bacterial isolates paired with longitudinal multiomics data enables mechanistic microbiome research.</title>
        <authorList>
            <person name="Poyet M."/>
            <person name="Groussin M."/>
            <person name="Gibbons S.M."/>
            <person name="Avila-Pacheco J."/>
            <person name="Jiang X."/>
            <person name="Kearney S.M."/>
            <person name="Perrotta A.R."/>
            <person name="Berdy B."/>
            <person name="Zhao S."/>
            <person name="Lieberman T.D."/>
            <person name="Swanson P.K."/>
            <person name="Smith M."/>
            <person name="Roesemann S."/>
            <person name="Alexander J.E."/>
            <person name="Rich S.A."/>
            <person name="Livny J."/>
            <person name="Vlamakis H."/>
            <person name="Clish C."/>
            <person name="Bullock K."/>
            <person name="Deik A."/>
            <person name="Scott J."/>
            <person name="Pierce K.A."/>
            <person name="Xavier R.J."/>
            <person name="Alm E.J."/>
        </authorList>
    </citation>
    <scope>NUCLEOTIDE SEQUENCE [LARGE SCALE GENOMIC DNA]</scope>
    <source>
        <strain evidence="2 5">BIOML-A1</strain>
    </source>
</reference>
<dbReference type="AlphaFoldDB" id="A0A415NK48"/>
<evidence type="ECO:0000313" key="2">
    <source>
        <dbReference type="EMBL" id="MTR87046.1"/>
    </source>
</evidence>
<evidence type="ECO:0000313" key="4">
    <source>
        <dbReference type="Proteomes" id="UP000284465"/>
    </source>
</evidence>
<evidence type="ECO:0000313" key="3">
    <source>
        <dbReference type="EMBL" id="RHA61494.1"/>
    </source>
</evidence>
<comment type="caution">
    <text evidence="3">The sequence shown here is derived from an EMBL/GenBank/DDBJ whole genome shotgun (WGS) entry which is preliminary data.</text>
</comment>
<sequence length="197" mass="22248">MIKAAKQYKDIYVDYEYLICSVAFEKSDYYIIATEEDNFQHLTGVQSKIDAKTFFRKCYDGTLAEVDFDFAKAGQNEKSAKGTVRRKIQVLPDMMTLMKSDVQVEEGFRKNRVVCSLATADGNCTLGFSESKKARPKSLIKGNELKNPGTVDLILRKTTGSLFFDEIIVGDTAMLKQFREKIEDIVSAKLFEDVTGE</sequence>
<dbReference type="EMBL" id="WNAJ01000037">
    <property type="protein sequence ID" value="MTR87046.1"/>
    <property type="molecule type" value="Genomic_DNA"/>
</dbReference>
<protein>
    <recommendedName>
        <fullName evidence="1">Phage-Barnase-EndoU-ColicinE5/D-RelE like nuclease 4 domain-containing protein</fullName>
    </recommendedName>
</protein>
<name>A0A415NK48_9FIRM</name>
<proteinExistence type="predicted"/>
<evidence type="ECO:0000259" key="1">
    <source>
        <dbReference type="Pfam" id="PF18813"/>
    </source>
</evidence>
<dbReference type="InterPro" id="IPR041420">
    <property type="entry name" value="PBECR4"/>
</dbReference>
<feature type="domain" description="Phage-Barnase-EndoU-ColicinE5/D-RelE like nuclease 4" evidence="1">
    <location>
        <begin position="3"/>
        <end position="106"/>
    </location>
</feature>
<gene>
    <name evidence="3" type="ORF">DW927_19265</name>
    <name evidence="2" type="ORF">GMD50_18840</name>
</gene>
<dbReference type="Proteomes" id="UP000284465">
    <property type="component" value="Unassembled WGS sequence"/>
</dbReference>
<accession>A0A415NK48</accession>